<keyword evidence="1" id="KW-0175">Coiled coil</keyword>
<dbReference type="Proteomes" id="UP000236291">
    <property type="component" value="Unassembled WGS sequence"/>
</dbReference>
<comment type="caution">
    <text evidence="2">The sequence shown here is derived from an EMBL/GenBank/DDBJ whole genome shotgun (WGS) entry which is preliminary data.</text>
</comment>
<evidence type="ECO:0000256" key="1">
    <source>
        <dbReference type="SAM" id="Coils"/>
    </source>
</evidence>
<feature type="coiled-coil region" evidence="1">
    <location>
        <begin position="44"/>
        <end position="74"/>
    </location>
</feature>
<evidence type="ECO:0000313" key="3">
    <source>
        <dbReference type="Proteomes" id="UP000236291"/>
    </source>
</evidence>
<dbReference type="AlphaFoldDB" id="A0A2K3KR35"/>
<reference evidence="2 3" key="1">
    <citation type="journal article" date="2014" name="Am. J. Bot.">
        <title>Genome assembly and annotation for red clover (Trifolium pratense; Fabaceae).</title>
        <authorList>
            <person name="Istvanek J."/>
            <person name="Jaros M."/>
            <person name="Krenek A."/>
            <person name="Repkova J."/>
        </authorList>
    </citation>
    <scope>NUCLEOTIDE SEQUENCE [LARGE SCALE GENOMIC DNA]</scope>
    <source>
        <strain evidence="3">cv. Tatra</strain>
        <tissue evidence="2">Young leaves</tissue>
    </source>
</reference>
<gene>
    <name evidence="2" type="ORF">L195_g056341</name>
</gene>
<reference evidence="2 3" key="2">
    <citation type="journal article" date="2017" name="Front. Plant Sci.">
        <title>Gene Classification and Mining of Molecular Markers Useful in Red Clover (Trifolium pratense) Breeding.</title>
        <authorList>
            <person name="Istvanek J."/>
            <person name="Dluhosova J."/>
            <person name="Dluhos P."/>
            <person name="Patkova L."/>
            <person name="Nedelnik J."/>
            <person name="Repkova J."/>
        </authorList>
    </citation>
    <scope>NUCLEOTIDE SEQUENCE [LARGE SCALE GENOMIC DNA]</scope>
    <source>
        <strain evidence="3">cv. Tatra</strain>
        <tissue evidence="2">Young leaves</tissue>
    </source>
</reference>
<dbReference type="EMBL" id="ASHM01106370">
    <property type="protein sequence ID" value="PNX68755.1"/>
    <property type="molecule type" value="Genomic_DNA"/>
</dbReference>
<evidence type="ECO:0000313" key="2">
    <source>
        <dbReference type="EMBL" id="PNX68755.1"/>
    </source>
</evidence>
<protein>
    <submittedName>
        <fullName evidence="2">Uncharacterized protein</fullName>
    </submittedName>
</protein>
<sequence length="100" mass="11669">MRKKVSLSNKVTAGQHDLQFHSDMIAQAKGKETVEEKESDHEVVVLLKEQYLKNQEELARLAKQQEEMLRLMDLREKRDEELRQLLTSVLRNQQPPPSSS</sequence>
<proteinExistence type="predicted"/>
<accession>A0A2K3KR35</accession>
<name>A0A2K3KR35_TRIPR</name>
<organism evidence="2 3">
    <name type="scientific">Trifolium pratense</name>
    <name type="common">Red clover</name>
    <dbReference type="NCBI Taxonomy" id="57577"/>
    <lineage>
        <taxon>Eukaryota</taxon>
        <taxon>Viridiplantae</taxon>
        <taxon>Streptophyta</taxon>
        <taxon>Embryophyta</taxon>
        <taxon>Tracheophyta</taxon>
        <taxon>Spermatophyta</taxon>
        <taxon>Magnoliopsida</taxon>
        <taxon>eudicotyledons</taxon>
        <taxon>Gunneridae</taxon>
        <taxon>Pentapetalae</taxon>
        <taxon>rosids</taxon>
        <taxon>fabids</taxon>
        <taxon>Fabales</taxon>
        <taxon>Fabaceae</taxon>
        <taxon>Papilionoideae</taxon>
        <taxon>50 kb inversion clade</taxon>
        <taxon>NPAAA clade</taxon>
        <taxon>Hologalegina</taxon>
        <taxon>IRL clade</taxon>
        <taxon>Trifolieae</taxon>
        <taxon>Trifolium</taxon>
    </lineage>
</organism>